<dbReference type="EMBL" id="LT828648">
    <property type="protein sequence ID" value="SLM47482.1"/>
    <property type="molecule type" value="Genomic_DNA"/>
</dbReference>
<reference evidence="1 2" key="1">
    <citation type="submission" date="2017-03" db="EMBL/GenBank/DDBJ databases">
        <authorList>
            <person name="Afonso C.L."/>
            <person name="Miller P.J."/>
            <person name="Scott M.A."/>
            <person name="Spackman E."/>
            <person name="Goraichik I."/>
            <person name="Dimitrov K.M."/>
            <person name="Suarez D.L."/>
            <person name="Swayne D.E."/>
        </authorList>
    </citation>
    <scope>NUCLEOTIDE SEQUENCE [LARGE SCALE GENOMIC DNA]</scope>
    <source>
        <strain evidence="1">Genome sequencing of Nitrospira japonica strain NJ11</strain>
    </source>
</reference>
<name>A0A1W1I3A3_9BACT</name>
<protein>
    <submittedName>
        <fullName evidence="1">Uncharacterized protein</fullName>
    </submittedName>
</protein>
<dbReference type="STRING" id="1325564.NSJP_1310"/>
<evidence type="ECO:0000313" key="1">
    <source>
        <dbReference type="EMBL" id="SLM47482.1"/>
    </source>
</evidence>
<accession>A0A1W1I3A3</accession>
<organism evidence="1 2">
    <name type="scientific">Nitrospira japonica</name>
    <dbReference type="NCBI Taxonomy" id="1325564"/>
    <lineage>
        <taxon>Bacteria</taxon>
        <taxon>Pseudomonadati</taxon>
        <taxon>Nitrospirota</taxon>
        <taxon>Nitrospiria</taxon>
        <taxon>Nitrospirales</taxon>
        <taxon>Nitrospiraceae</taxon>
        <taxon>Nitrospira</taxon>
    </lineage>
</organism>
<keyword evidence="2" id="KW-1185">Reference proteome</keyword>
<gene>
    <name evidence="1" type="ORF">NSJP_1310</name>
</gene>
<evidence type="ECO:0000313" key="2">
    <source>
        <dbReference type="Proteomes" id="UP000192042"/>
    </source>
</evidence>
<sequence length="113" mass="11880">MTVLSSRQKAFEDGPGWCGLHSPIPVPEERGPKLFYVGGFASQSESAGVVLKVGGTVPTSVFPRGLPTSYRCDGTTGFDVASIMGQVGNILDNLGLFAKVLSIALVSNKKDHL</sequence>
<dbReference type="AlphaFoldDB" id="A0A1W1I3A3"/>
<dbReference type="KEGG" id="nja:NSJP_1310"/>
<proteinExistence type="predicted"/>
<dbReference type="Proteomes" id="UP000192042">
    <property type="component" value="Chromosome I"/>
</dbReference>